<dbReference type="Gene3D" id="2.30.29.170">
    <property type="match status" value="3"/>
</dbReference>
<dbReference type="AlphaFoldDB" id="A0A9B0F858"/>
<dbReference type="InterPro" id="IPR040193">
    <property type="entry name" value="EFHC1/EFHC2/EFHB"/>
</dbReference>
<feature type="compositionally biased region" description="Polar residues" evidence="8">
    <location>
        <begin position="747"/>
        <end position="764"/>
    </location>
</feature>
<dbReference type="Proteomes" id="UP000835206">
    <property type="component" value="Chromosome 17"/>
</dbReference>
<dbReference type="OrthoDB" id="6360546at2759"/>
<keyword evidence="3" id="KW-0677">Repeat</keyword>
<reference evidence="11" key="1">
    <citation type="submission" date="2025-08" db="UniProtKB">
        <authorList>
            <consortium name="RefSeq"/>
        </authorList>
    </citation>
    <scope>IDENTIFICATION</scope>
</reference>
<evidence type="ECO:0000256" key="3">
    <source>
        <dbReference type="ARBA" id="ARBA00022737"/>
    </source>
</evidence>
<keyword evidence="2" id="KW-0963">Cytoplasm</keyword>
<evidence type="ECO:0000256" key="1">
    <source>
        <dbReference type="ARBA" id="ARBA00004430"/>
    </source>
</evidence>
<keyword evidence="10" id="KW-1185">Reference proteome</keyword>
<dbReference type="PANTHER" id="PTHR12086">
    <property type="entry name" value="EF-HAND DOMAIN C-TERMINAL CONTAINING PROTEIN"/>
    <property type="match status" value="1"/>
</dbReference>
<sequence length="764" mass="89788">MQRDLILPCLPGFSFDKNLDRTNFARNQYFTKIHDGVYYLSEKFDKSDPIRYPSIYARGEVQELPPWIAYDGQRLMFKAFFQETVNERWKVAYQIRVVNISFFLEDGTMKISEPSVDNSGLEQGVLLRRQRIPMPNPVRYRYYDIIDLNIGKEPELFGRVYKIVDCDKFTRQFLNRMGIAVPDPIEIPKDPYLELHKRETFPKKPKQKVDTRGDFLKYDKQVLRFYGYWDDTDNLYGVVHDLEIYYYLADNTIEIKENLPSNSGRDSGSTFLRRMQVPKIFSEMGSIGTGDAFTVLNVMGDDTSHGYYTIDPLNTGKVRREYYKENELSIGAQVNIFGRIIVITDMDAFTKEYYRKKYGLDDFTPMERPRNVGEICVKVERYIPPYNGFGSYEDSLGNCFRVIPQPPKTDVVKFLHYDKQGLDSYVLRFRAQMISNVPANQDRQFIIRVFLMDDTVSIFELARRNSGFRRCLFQKRMPVMLPNQEVFVSKKPDYYKPEDFYIGARPNLNGFIFEITSADVYALRYMELHCDKFAKANVKLIVEKLRQTLKPVYKEFLQLCEPAQSIDGDVRVLPYEKLREILGKYMEGKITEHEIITIARHYSSHEKKEFRTREYIRQLMHTELLRTLWNDLDRLEEDLHHWDRGRTGFLPRDTLYTTLRAARIPVDVELLNSMLDHIHKNEKEQLDYNDVLKFINVKVDPPPPAPPINVKTALWWASEKEPDCGAGINWCVFIKDLNIVDEETDSNESSKSPEMQITDCKTNY</sequence>
<evidence type="ECO:0000256" key="4">
    <source>
        <dbReference type="ARBA" id="ARBA00023212"/>
    </source>
</evidence>
<evidence type="ECO:0000313" key="11">
    <source>
        <dbReference type="RefSeq" id="XP_003402053.1"/>
    </source>
</evidence>
<dbReference type="KEGG" id="bter:100645304"/>
<dbReference type="GeneID" id="100645304"/>
<evidence type="ECO:0000256" key="5">
    <source>
        <dbReference type="ARBA" id="ARBA00023273"/>
    </source>
</evidence>
<name>A0A9B0F858_BOMTE</name>
<dbReference type="InterPro" id="IPR011992">
    <property type="entry name" value="EF-hand-dom_pair"/>
</dbReference>
<dbReference type="SMART" id="SM00676">
    <property type="entry name" value="DM10"/>
    <property type="match status" value="3"/>
</dbReference>
<gene>
    <name evidence="11" type="primary">LOC100645304</name>
</gene>
<dbReference type="InterPro" id="IPR006602">
    <property type="entry name" value="DM10_dom"/>
</dbReference>
<evidence type="ECO:0000313" key="10">
    <source>
        <dbReference type="Proteomes" id="UP000835206"/>
    </source>
</evidence>
<dbReference type="GO" id="GO:0005874">
    <property type="term" value="C:microtubule"/>
    <property type="evidence" value="ECO:0007669"/>
    <property type="project" value="TreeGrafter"/>
</dbReference>
<protein>
    <recommendedName>
        <fullName evidence="7">EF-hand domain-containing family member C2</fullName>
    </recommendedName>
</protein>
<dbReference type="RefSeq" id="XP_003402053.1">
    <property type="nucleotide sequence ID" value="XM_003402005.4"/>
</dbReference>
<dbReference type="Pfam" id="PF06565">
    <property type="entry name" value="DM10_dom"/>
    <property type="match status" value="3"/>
</dbReference>
<keyword evidence="4" id="KW-0206">Cytoskeleton</keyword>
<feature type="region of interest" description="Disordered" evidence="8">
    <location>
        <begin position="743"/>
        <end position="764"/>
    </location>
</feature>
<keyword evidence="5" id="KW-0966">Cell projection</keyword>
<feature type="domain" description="DM10" evidence="9">
    <location>
        <begin position="219"/>
        <end position="358"/>
    </location>
</feature>
<evidence type="ECO:0000256" key="7">
    <source>
        <dbReference type="ARBA" id="ARBA00039880"/>
    </source>
</evidence>
<dbReference type="PANTHER" id="PTHR12086:SF11">
    <property type="entry name" value="EF-HAND DOMAIN-CONTAINING FAMILY MEMBER C2"/>
    <property type="match status" value="1"/>
</dbReference>
<dbReference type="PROSITE" id="PS51336">
    <property type="entry name" value="DM10"/>
    <property type="match status" value="3"/>
</dbReference>
<dbReference type="FunFam" id="2.30.29.170:FF:000004">
    <property type="entry name" value="EF-hand domain containing 2"/>
    <property type="match status" value="1"/>
</dbReference>
<dbReference type="FunFam" id="2.30.29.170:FF:000002">
    <property type="entry name" value="EF-hand domain (C-terminal) containing 1"/>
    <property type="match status" value="1"/>
</dbReference>
<evidence type="ECO:0000256" key="6">
    <source>
        <dbReference type="ARBA" id="ARBA00035003"/>
    </source>
</evidence>
<dbReference type="GO" id="GO:0010975">
    <property type="term" value="P:regulation of neuron projection development"/>
    <property type="evidence" value="ECO:0007669"/>
    <property type="project" value="TreeGrafter"/>
</dbReference>
<comment type="function">
    <text evidence="6">Microtubule inner protein (MIP) part of the dynein-decorated doublet microtubules (DMTs) in cilia axoneme, which is required for motile cilia beating.</text>
</comment>
<organism evidence="10 11">
    <name type="scientific">Bombus terrestris</name>
    <name type="common">Buff-tailed bumblebee</name>
    <name type="synonym">Apis terrestris</name>
    <dbReference type="NCBI Taxonomy" id="30195"/>
    <lineage>
        <taxon>Eukaryota</taxon>
        <taxon>Metazoa</taxon>
        <taxon>Ecdysozoa</taxon>
        <taxon>Arthropoda</taxon>
        <taxon>Hexapoda</taxon>
        <taxon>Insecta</taxon>
        <taxon>Pterygota</taxon>
        <taxon>Neoptera</taxon>
        <taxon>Endopterygota</taxon>
        <taxon>Hymenoptera</taxon>
        <taxon>Apocrita</taxon>
        <taxon>Aculeata</taxon>
        <taxon>Apoidea</taxon>
        <taxon>Anthophila</taxon>
        <taxon>Apidae</taxon>
        <taxon>Bombus</taxon>
        <taxon>Bombus</taxon>
    </lineage>
</organism>
<evidence type="ECO:0000259" key="9">
    <source>
        <dbReference type="PROSITE" id="PS51336"/>
    </source>
</evidence>
<dbReference type="Gene3D" id="1.10.238.10">
    <property type="entry name" value="EF-hand"/>
    <property type="match status" value="1"/>
</dbReference>
<evidence type="ECO:0000256" key="8">
    <source>
        <dbReference type="SAM" id="MobiDB-lite"/>
    </source>
</evidence>
<feature type="domain" description="DM10" evidence="9">
    <location>
        <begin position="71"/>
        <end position="178"/>
    </location>
</feature>
<dbReference type="GO" id="GO:0005930">
    <property type="term" value="C:axoneme"/>
    <property type="evidence" value="ECO:0007669"/>
    <property type="project" value="UniProtKB-SubCell"/>
</dbReference>
<comment type="subcellular location">
    <subcellularLocation>
        <location evidence="1">Cytoplasm</location>
        <location evidence="1">Cytoskeleton</location>
        <location evidence="1">Cilium axoneme</location>
    </subcellularLocation>
</comment>
<accession>A0A9B0F858</accession>
<feature type="domain" description="DM10" evidence="9">
    <location>
        <begin position="423"/>
        <end position="530"/>
    </location>
</feature>
<evidence type="ECO:0000256" key="2">
    <source>
        <dbReference type="ARBA" id="ARBA00022490"/>
    </source>
</evidence>
<dbReference type="SUPFAM" id="SSF47473">
    <property type="entry name" value="EF-hand"/>
    <property type="match status" value="1"/>
</dbReference>
<proteinExistence type="predicted"/>